<keyword evidence="8" id="KW-0067">ATP-binding</keyword>
<dbReference type="Gene3D" id="3.40.50.300">
    <property type="entry name" value="P-loop containing nucleotide triphosphate hydrolases"/>
    <property type="match status" value="1"/>
</dbReference>
<keyword evidence="4" id="KW-0812">Transmembrane</keyword>
<protein>
    <submittedName>
        <fullName evidence="8">ATP-binding cassette sub-family G member 1</fullName>
    </submittedName>
</protein>
<reference evidence="8 9" key="1">
    <citation type="submission" date="2015-07" db="EMBL/GenBank/DDBJ databases">
        <title>The genome of Eufriesea mexicana.</title>
        <authorList>
            <person name="Pan H."/>
            <person name="Kapheim K."/>
        </authorList>
    </citation>
    <scope>NUCLEOTIDE SEQUENCE [LARGE SCALE GENOMIC DNA]</scope>
    <source>
        <strain evidence="8">0111107269</strain>
        <tissue evidence="8">Whole body</tissue>
    </source>
</reference>
<dbReference type="InterPro" id="IPR003439">
    <property type="entry name" value="ABC_transporter-like_ATP-bd"/>
</dbReference>
<accession>A0A310SW61</accession>
<comment type="similarity">
    <text evidence="2">Belongs to the ABC transporter superfamily. ABCG family. Eye pigment precursor importer (TC 3.A.1.204) subfamily.</text>
</comment>
<dbReference type="Proteomes" id="UP000250275">
    <property type="component" value="Unassembled WGS sequence"/>
</dbReference>
<evidence type="ECO:0000256" key="3">
    <source>
        <dbReference type="ARBA" id="ARBA00022448"/>
    </source>
</evidence>
<dbReference type="GO" id="GO:0016887">
    <property type="term" value="F:ATP hydrolysis activity"/>
    <property type="evidence" value="ECO:0007669"/>
    <property type="project" value="InterPro"/>
</dbReference>
<keyword evidence="6" id="KW-0472">Membrane</keyword>
<dbReference type="EMBL" id="KQ759893">
    <property type="protein sequence ID" value="OAD62103.1"/>
    <property type="molecule type" value="Genomic_DNA"/>
</dbReference>
<dbReference type="SUPFAM" id="SSF52540">
    <property type="entry name" value="P-loop containing nucleoside triphosphate hydrolases"/>
    <property type="match status" value="1"/>
</dbReference>
<dbReference type="PANTHER" id="PTHR48041:SF133">
    <property type="entry name" value="GH24286P"/>
    <property type="match status" value="1"/>
</dbReference>
<dbReference type="PANTHER" id="PTHR48041">
    <property type="entry name" value="ABC TRANSPORTER G FAMILY MEMBER 28"/>
    <property type="match status" value="1"/>
</dbReference>
<evidence type="ECO:0000259" key="7">
    <source>
        <dbReference type="Pfam" id="PF00005"/>
    </source>
</evidence>
<evidence type="ECO:0000256" key="4">
    <source>
        <dbReference type="ARBA" id="ARBA00022692"/>
    </source>
</evidence>
<evidence type="ECO:0000256" key="5">
    <source>
        <dbReference type="ARBA" id="ARBA00022989"/>
    </source>
</evidence>
<proteinExistence type="inferred from homology"/>
<evidence type="ECO:0000256" key="2">
    <source>
        <dbReference type="ARBA" id="ARBA00005814"/>
    </source>
</evidence>
<evidence type="ECO:0000313" key="8">
    <source>
        <dbReference type="EMBL" id="OAD62103.1"/>
    </source>
</evidence>
<feature type="domain" description="ABC transporter" evidence="7">
    <location>
        <begin position="64"/>
        <end position="98"/>
    </location>
</feature>
<comment type="subcellular location">
    <subcellularLocation>
        <location evidence="1">Membrane</location>
        <topology evidence="1">Multi-pass membrane protein</topology>
    </subcellularLocation>
</comment>
<keyword evidence="5" id="KW-1133">Transmembrane helix</keyword>
<gene>
    <name evidence="8" type="ORF">WN48_07757</name>
</gene>
<dbReference type="GO" id="GO:0005886">
    <property type="term" value="C:plasma membrane"/>
    <property type="evidence" value="ECO:0007669"/>
    <property type="project" value="TreeGrafter"/>
</dbReference>
<dbReference type="OrthoDB" id="7587298at2759"/>
<sequence>MGTKVLIEMQQQLRHAMSSSGNTPTSAKKLEDTMDIYNSIFLVFEDITYNARPWILSKRKAELLKNVSGEFRAGELTAIMGLSGAGKSTLMDVLAGFTLVDLSLILLPV</sequence>
<dbReference type="GO" id="GO:0042626">
    <property type="term" value="F:ATPase-coupled transmembrane transporter activity"/>
    <property type="evidence" value="ECO:0007669"/>
    <property type="project" value="TreeGrafter"/>
</dbReference>
<organism evidence="8 9">
    <name type="scientific">Eufriesea mexicana</name>
    <dbReference type="NCBI Taxonomy" id="516756"/>
    <lineage>
        <taxon>Eukaryota</taxon>
        <taxon>Metazoa</taxon>
        <taxon>Ecdysozoa</taxon>
        <taxon>Arthropoda</taxon>
        <taxon>Hexapoda</taxon>
        <taxon>Insecta</taxon>
        <taxon>Pterygota</taxon>
        <taxon>Neoptera</taxon>
        <taxon>Endopterygota</taxon>
        <taxon>Hymenoptera</taxon>
        <taxon>Apocrita</taxon>
        <taxon>Aculeata</taxon>
        <taxon>Apoidea</taxon>
        <taxon>Anthophila</taxon>
        <taxon>Apidae</taxon>
        <taxon>Eufriesea</taxon>
    </lineage>
</organism>
<dbReference type="InterPro" id="IPR027417">
    <property type="entry name" value="P-loop_NTPase"/>
</dbReference>
<keyword evidence="3" id="KW-0813">Transport</keyword>
<keyword evidence="8" id="KW-0547">Nucleotide-binding</keyword>
<keyword evidence="9" id="KW-1185">Reference proteome</keyword>
<dbReference type="AlphaFoldDB" id="A0A310SW61"/>
<dbReference type="Pfam" id="PF00005">
    <property type="entry name" value="ABC_tran"/>
    <property type="match status" value="1"/>
</dbReference>
<dbReference type="InterPro" id="IPR050352">
    <property type="entry name" value="ABCG_transporters"/>
</dbReference>
<evidence type="ECO:0000256" key="6">
    <source>
        <dbReference type="ARBA" id="ARBA00023136"/>
    </source>
</evidence>
<evidence type="ECO:0000256" key="1">
    <source>
        <dbReference type="ARBA" id="ARBA00004141"/>
    </source>
</evidence>
<name>A0A310SW61_9HYME</name>
<dbReference type="GO" id="GO:0005524">
    <property type="term" value="F:ATP binding"/>
    <property type="evidence" value="ECO:0007669"/>
    <property type="project" value="UniProtKB-KW"/>
</dbReference>
<evidence type="ECO:0000313" key="9">
    <source>
        <dbReference type="Proteomes" id="UP000250275"/>
    </source>
</evidence>